<evidence type="ECO:0000313" key="3">
    <source>
        <dbReference type="EMBL" id="KAH6643316.1"/>
    </source>
</evidence>
<keyword evidence="2" id="KW-1133">Transmembrane helix</keyword>
<keyword evidence="2" id="KW-0472">Membrane</keyword>
<evidence type="ECO:0000256" key="2">
    <source>
        <dbReference type="SAM" id="Phobius"/>
    </source>
</evidence>
<dbReference type="AlphaFoldDB" id="A0A9P8UAD8"/>
<evidence type="ECO:0000256" key="1">
    <source>
        <dbReference type="SAM" id="MobiDB-lite"/>
    </source>
</evidence>
<dbReference type="Proteomes" id="UP000758603">
    <property type="component" value="Unassembled WGS sequence"/>
</dbReference>
<keyword evidence="2" id="KW-0812">Transmembrane</keyword>
<dbReference type="GeneID" id="70123909"/>
<dbReference type="RefSeq" id="XP_045951246.1">
    <property type="nucleotide sequence ID" value="XM_046095016.1"/>
</dbReference>
<accession>A0A9P8UAD8</accession>
<protein>
    <submittedName>
        <fullName evidence="3">Uncharacterized protein</fullName>
    </submittedName>
</protein>
<feature type="region of interest" description="Disordered" evidence="1">
    <location>
        <begin position="219"/>
        <end position="277"/>
    </location>
</feature>
<proteinExistence type="predicted"/>
<dbReference type="OrthoDB" id="5241710at2759"/>
<comment type="caution">
    <text evidence="3">The sequence shown here is derived from an EMBL/GenBank/DDBJ whole genome shotgun (WGS) entry which is preliminary data.</text>
</comment>
<sequence>MAAKTKALRVIAVASFVPAFPLLLAHGIVSHSPVPATGLVPLAFSAGASLFILVRQNKPVHDASEEAAHGEADSETPPDGSSHSIVTFAVDLIAAAALLIVLVFSWLESARFNGQQATLAAYATIPLLVNLFLHLYLAVRSFSSGLALHDLMQYLAWQVLPADCPNCEHRLRPSSPPRIPWLDSARRAKLPAAPGPEAPAAAWKVPRWFKRRASDESAALLVNDDEHDRYRDEPEEGGPSSTYVEDPVEVVVSPGKKSKKVKDSPLPADYESEEVRW</sequence>
<reference evidence="3" key="1">
    <citation type="journal article" date="2021" name="Nat. Commun.">
        <title>Genetic determinants of endophytism in the Arabidopsis root mycobiome.</title>
        <authorList>
            <person name="Mesny F."/>
            <person name="Miyauchi S."/>
            <person name="Thiergart T."/>
            <person name="Pickel B."/>
            <person name="Atanasova L."/>
            <person name="Karlsson M."/>
            <person name="Huettel B."/>
            <person name="Barry K.W."/>
            <person name="Haridas S."/>
            <person name="Chen C."/>
            <person name="Bauer D."/>
            <person name="Andreopoulos W."/>
            <person name="Pangilinan J."/>
            <person name="LaButti K."/>
            <person name="Riley R."/>
            <person name="Lipzen A."/>
            <person name="Clum A."/>
            <person name="Drula E."/>
            <person name="Henrissat B."/>
            <person name="Kohler A."/>
            <person name="Grigoriev I.V."/>
            <person name="Martin F.M."/>
            <person name="Hacquard S."/>
        </authorList>
    </citation>
    <scope>NUCLEOTIDE SEQUENCE</scope>
    <source>
        <strain evidence="3">MPI-SDFR-AT-0073</strain>
    </source>
</reference>
<evidence type="ECO:0000313" key="4">
    <source>
        <dbReference type="Proteomes" id="UP000758603"/>
    </source>
</evidence>
<organism evidence="3 4">
    <name type="scientific">Truncatella angustata</name>
    <dbReference type="NCBI Taxonomy" id="152316"/>
    <lineage>
        <taxon>Eukaryota</taxon>
        <taxon>Fungi</taxon>
        <taxon>Dikarya</taxon>
        <taxon>Ascomycota</taxon>
        <taxon>Pezizomycotina</taxon>
        <taxon>Sordariomycetes</taxon>
        <taxon>Xylariomycetidae</taxon>
        <taxon>Amphisphaeriales</taxon>
        <taxon>Sporocadaceae</taxon>
        <taxon>Truncatella</taxon>
    </lineage>
</organism>
<name>A0A9P8UAD8_9PEZI</name>
<gene>
    <name evidence="3" type="ORF">BKA67DRAFT_132616</name>
</gene>
<dbReference type="EMBL" id="JAGPXC010000013">
    <property type="protein sequence ID" value="KAH6643316.1"/>
    <property type="molecule type" value="Genomic_DNA"/>
</dbReference>
<keyword evidence="4" id="KW-1185">Reference proteome</keyword>
<feature type="transmembrane region" description="Helical" evidence="2">
    <location>
        <begin position="85"/>
        <end position="107"/>
    </location>
</feature>
<feature type="transmembrane region" description="Helical" evidence="2">
    <location>
        <begin position="119"/>
        <end position="139"/>
    </location>
</feature>